<evidence type="ECO:0000313" key="1">
    <source>
        <dbReference type="EMBL" id="VDN52152.1"/>
    </source>
</evidence>
<dbReference type="AlphaFoldDB" id="A0A0N4UJY6"/>
<dbReference type="OrthoDB" id="6627613at2759"/>
<dbReference type="Proteomes" id="UP000038040">
    <property type="component" value="Unplaced"/>
</dbReference>
<evidence type="ECO:0000313" key="3">
    <source>
        <dbReference type="Proteomes" id="UP000274756"/>
    </source>
</evidence>
<evidence type="ECO:0000313" key="4">
    <source>
        <dbReference type="WBParaSite" id="DME_0000800001-mRNA-1"/>
    </source>
</evidence>
<gene>
    <name evidence="1" type="ORF">DME_LOCUS2125</name>
</gene>
<name>A0A0N4UJY6_DRAME</name>
<dbReference type="EMBL" id="UYYG01000047">
    <property type="protein sequence ID" value="VDN52152.1"/>
    <property type="molecule type" value="Genomic_DNA"/>
</dbReference>
<sequence length="87" mass="9983">MASRMEMAARLDDNRKLLRLFDKATVTRGTISEMLKDSNGVPVKNIKNRLIKWKKFFEAKLNHEKLSVAPDIADTFAETMSSQVKKK</sequence>
<accession>A0A0N4UJY6</accession>
<dbReference type="Proteomes" id="UP000274756">
    <property type="component" value="Unassembled WGS sequence"/>
</dbReference>
<protein>
    <submittedName>
        <fullName evidence="4">HTH CENPB-type domain-containing protein</fullName>
    </submittedName>
</protein>
<evidence type="ECO:0000313" key="2">
    <source>
        <dbReference type="Proteomes" id="UP000038040"/>
    </source>
</evidence>
<proteinExistence type="predicted"/>
<keyword evidence="3" id="KW-1185">Reference proteome</keyword>
<dbReference type="WBParaSite" id="DME_0000800001-mRNA-1">
    <property type="protein sequence ID" value="DME_0000800001-mRNA-1"/>
    <property type="gene ID" value="DME_0000800001"/>
</dbReference>
<reference evidence="1 3" key="2">
    <citation type="submission" date="2018-11" db="EMBL/GenBank/DDBJ databases">
        <authorList>
            <consortium name="Pathogen Informatics"/>
        </authorList>
    </citation>
    <scope>NUCLEOTIDE SEQUENCE [LARGE SCALE GENOMIC DNA]</scope>
</reference>
<organism evidence="2 4">
    <name type="scientific">Dracunculus medinensis</name>
    <name type="common">Guinea worm</name>
    <dbReference type="NCBI Taxonomy" id="318479"/>
    <lineage>
        <taxon>Eukaryota</taxon>
        <taxon>Metazoa</taxon>
        <taxon>Ecdysozoa</taxon>
        <taxon>Nematoda</taxon>
        <taxon>Chromadorea</taxon>
        <taxon>Rhabditida</taxon>
        <taxon>Spirurina</taxon>
        <taxon>Dracunculoidea</taxon>
        <taxon>Dracunculidae</taxon>
        <taxon>Dracunculus</taxon>
    </lineage>
</organism>
<reference evidence="4" key="1">
    <citation type="submission" date="2017-02" db="UniProtKB">
        <authorList>
            <consortium name="WormBaseParasite"/>
        </authorList>
    </citation>
    <scope>IDENTIFICATION</scope>
</reference>